<dbReference type="InterPro" id="IPR050331">
    <property type="entry name" value="Zinc_finger"/>
</dbReference>
<organism evidence="9 10">
    <name type="scientific">Hanseniaspora guilliermondii</name>
    <dbReference type="NCBI Taxonomy" id="56406"/>
    <lineage>
        <taxon>Eukaryota</taxon>
        <taxon>Fungi</taxon>
        <taxon>Dikarya</taxon>
        <taxon>Ascomycota</taxon>
        <taxon>Saccharomycotina</taxon>
        <taxon>Saccharomycetes</taxon>
        <taxon>Saccharomycodales</taxon>
        <taxon>Saccharomycodaceae</taxon>
        <taxon>Hanseniaspora</taxon>
    </lineage>
</organism>
<evidence type="ECO:0000313" key="9">
    <source>
        <dbReference type="EMBL" id="SGZ39052.1"/>
    </source>
</evidence>
<evidence type="ECO:0000256" key="3">
    <source>
        <dbReference type="ARBA" id="ARBA00022737"/>
    </source>
</evidence>
<dbReference type="GO" id="GO:0005634">
    <property type="term" value="C:nucleus"/>
    <property type="evidence" value="ECO:0007669"/>
    <property type="project" value="UniProtKB-SubCell"/>
</dbReference>
<feature type="domain" description="C2H2-type" evidence="8">
    <location>
        <begin position="188"/>
        <end position="215"/>
    </location>
</feature>
<dbReference type="PANTHER" id="PTHR16515:SF49">
    <property type="entry name" value="GASTRULA ZINC FINGER PROTEIN XLCGF49.1-LIKE-RELATED"/>
    <property type="match status" value="1"/>
</dbReference>
<dbReference type="Proteomes" id="UP000183365">
    <property type="component" value="Unassembled WGS sequence"/>
</dbReference>
<dbReference type="InterPro" id="IPR036236">
    <property type="entry name" value="Znf_C2H2_sf"/>
</dbReference>
<keyword evidence="10" id="KW-1185">Reference proteome</keyword>
<keyword evidence="4 7" id="KW-0863">Zinc-finger</keyword>
<dbReference type="VEuPathDB" id="FungiDB:HGUI_01252"/>
<dbReference type="GO" id="GO:0008270">
    <property type="term" value="F:zinc ion binding"/>
    <property type="evidence" value="ECO:0007669"/>
    <property type="project" value="UniProtKB-KW"/>
</dbReference>
<protein>
    <recommendedName>
        <fullName evidence="8">C2H2-type domain-containing protein</fullName>
    </recommendedName>
</protein>
<keyword evidence="3" id="KW-0677">Repeat</keyword>
<evidence type="ECO:0000256" key="2">
    <source>
        <dbReference type="ARBA" id="ARBA00022723"/>
    </source>
</evidence>
<dbReference type="EMBL" id="FQNF01000016">
    <property type="protein sequence ID" value="SGZ39052.1"/>
    <property type="molecule type" value="Genomic_DNA"/>
</dbReference>
<dbReference type="GO" id="GO:0010468">
    <property type="term" value="P:regulation of gene expression"/>
    <property type="evidence" value="ECO:0007669"/>
    <property type="project" value="TreeGrafter"/>
</dbReference>
<evidence type="ECO:0000256" key="5">
    <source>
        <dbReference type="ARBA" id="ARBA00022833"/>
    </source>
</evidence>
<proteinExistence type="predicted"/>
<dbReference type="PANTHER" id="PTHR16515">
    <property type="entry name" value="PR DOMAIN ZINC FINGER PROTEIN"/>
    <property type="match status" value="1"/>
</dbReference>
<name>A0A1L0AZT9_9ASCO</name>
<evidence type="ECO:0000256" key="1">
    <source>
        <dbReference type="ARBA" id="ARBA00004123"/>
    </source>
</evidence>
<dbReference type="AlphaFoldDB" id="A0A1L0AZT9"/>
<evidence type="ECO:0000259" key="8">
    <source>
        <dbReference type="PROSITE" id="PS50157"/>
    </source>
</evidence>
<reference evidence="10" key="1">
    <citation type="submission" date="2016-11" db="EMBL/GenBank/DDBJ databases">
        <authorList>
            <person name="Guldener U."/>
        </authorList>
    </citation>
    <scope>NUCLEOTIDE SEQUENCE [LARGE SCALE GENOMIC DNA]</scope>
</reference>
<evidence type="ECO:0000256" key="7">
    <source>
        <dbReference type="PROSITE-ProRule" id="PRU00042"/>
    </source>
</evidence>
<dbReference type="InterPro" id="IPR013087">
    <property type="entry name" value="Znf_C2H2_type"/>
</dbReference>
<comment type="subcellular location">
    <subcellularLocation>
        <location evidence="1">Nucleus</location>
    </subcellularLocation>
</comment>
<evidence type="ECO:0000256" key="4">
    <source>
        <dbReference type="ARBA" id="ARBA00022771"/>
    </source>
</evidence>
<evidence type="ECO:0000256" key="6">
    <source>
        <dbReference type="ARBA" id="ARBA00023242"/>
    </source>
</evidence>
<dbReference type="Pfam" id="PF00096">
    <property type="entry name" value="zf-C2H2"/>
    <property type="match status" value="2"/>
</dbReference>
<sequence length="225" mass="26145">MNNQNRLINPNISYDPKFQQPMNTNRYYYNNYDPSIAQMSYFPINPNFVTSFPISPLSESFNGAYQQRYVGTNYPNMAYYEAFRSPPEKNTRPKSLSLASITPQIEKKVSLPSIKNLLNKVDDVSRRESCSEEEKNKKSTLLPDTIFLNASINRDNENKNTCKTCFKSFKKPSTLKRHLITHTNIKPFKCSYCGRAFNVKHNLVRHKKRHDEISEQAVKNVLSNE</sequence>
<dbReference type="OrthoDB" id="6077919at2759"/>
<dbReference type="FunFam" id="3.30.160.60:FF:000110">
    <property type="entry name" value="Zinc finger protein-like"/>
    <property type="match status" value="1"/>
</dbReference>
<dbReference type="PROSITE" id="PS00028">
    <property type="entry name" value="ZINC_FINGER_C2H2_1"/>
    <property type="match status" value="2"/>
</dbReference>
<keyword evidence="2" id="KW-0479">Metal-binding</keyword>
<keyword evidence="6" id="KW-0539">Nucleus</keyword>
<accession>A0A1L0AZT9</accession>
<keyword evidence="5" id="KW-0862">Zinc</keyword>
<evidence type="ECO:0000313" key="10">
    <source>
        <dbReference type="Proteomes" id="UP000183365"/>
    </source>
</evidence>
<gene>
    <name evidence="9" type="ORF">HGUI_01252</name>
</gene>
<dbReference type="PROSITE" id="PS50157">
    <property type="entry name" value="ZINC_FINGER_C2H2_2"/>
    <property type="match status" value="2"/>
</dbReference>
<dbReference type="SUPFAM" id="SSF57667">
    <property type="entry name" value="beta-beta-alpha zinc fingers"/>
    <property type="match status" value="1"/>
</dbReference>
<dbReference type="SMART" id="SM00355">
    <property type="entry name" value="ZnF_C2H2"/>
    <property type="match status" value="2"/>
</dbReference>
<dbReference type="Gene3D" id="3.30.160.60">
    <property type="entry name" value="Classic Zinc Finger"/>
    <property type="match status" value="2"/>
</dbReference>
<feature type="domain" description="C2H2-type" evidence="8">
    <location>
        <begin position="160"/>
        <end position="187"/>
    </location>
</feature>